<evidence type="ECO:0000313" key="2">
    <source>
        <dbReference type="EMBL" id="SDD84533.1"/>
    </source>
</evidence>
<reference evidence="3" key="1">
    <citation type="submission" date="2016-10" db="EMBL/GenBank/DDBJ databases">
        <authorList>
            <person name="Varghese N."/>
            <person name="Submissions S."/>
        </authorList>
    </citation>
    <scope>NUCLEOTIDE SEQUENCE [LARGE SCALE GENOMIC DNA]</scope>
    <source>
        <strain evidence="3">CGMCC 4.3516</strain>
    </source>
</reference>
<dbReference type="EMBL" id="FNAD01000008">
    <property type="protein sequence ID" value="SDD84533.1"/>
    <property type="molecule type" value="Genomic_DNA"/>
</dbReference>
<dbReference type="OrthoDB" id="5174760at2"/>
<keyword evidence="3" id="KW-1185">Reference proteome</keyword>
<keyword evidence="1" id="KW-0812">Transmembrane</keyword>
<protein>
    <submittedName>
        <fullName evidence="2">Uncharacterized protein</fullName>
    </submittedName>
</protein>
<sequence length="419" mass="44165">MGARPPAKPGYLDADDVPAQTMDAWVQFPARVATFGPLPVTAAPTADFVAGDTADVVPEPGRGVIDVLLSTRSGGGAAGVLLVDGAVVGCGDGRYQVQVEPGRRIVEAQGRGAAQACVDIVAGQRVCLTTDQTGDLVSADRHVSPIARVDSLERLRPKGSGSKTARAAGWTLLALAFALFVAATVFTYETADRVGSGPFARVYPTATGQLVFWLSCPAALVVLVCGGFALSWDRTRLQNRVRGSLDFDLGRQEPSGGGTAVQVADGRRHREILPAGATGVLVRFQLRQHRVSAERRAGAPVLHEGDVPDLSAAYAAPPEATVDGFAVPVSWGGWFYPLPPGAHRLAVAADGRFDPVRGTAVHTGETTARGEIAFTVEPGAVADLRVRADVYRVWRPEAGHVESFTPRLDLKAKKPFRAR</sequence>
<proteinExistence type="predicted"/>
<dbReference type="STRING" id="58114.SAMN05216270_10893"/>
<gene>
    <name evidence="2" type="ORF">SAMN05216270_10893</name>
</gene>
<feature type="transmembrane region" description="Helical" evidence="1">
    <location>
        <begin position="210"/>
        <end position="232"/>
    </location>
</feature>
<dbReference type="RefSeq" id="WP_091036326.1">
    <property type="nucleotide sequence ID" value="NZ_FNAD01000008.1"/>
</dbReference>
<dbReference type="Proteomes" id="UP000198949">
    <property type="component" value="Unassembled WGS sequence"/>
</dbReference>
<keyword evidence="1" id="KW-0472">Membrane</keyword>
<evidence type="ECO:0000256" key="1">
    <source>
        <dbReference type="SAM" id="Phobius"/>
    </source>
</evidence>
<feature type="transmembrane region" description="Helical" evidence="1">
    <location>
        <begin position="167"/>
        <end position="190"/>
    </location>
</feature>
<name>A0A1G6Y3L5_9ACTN</name>
<accession>A0A1G6Y3L5</accession>
<dbReference type="AlphaFoldDB" id="A0A1G6Y3L5"/>
<keyword evidence="1" id="KW-1133">Transmembrane helix</keyword>
<organism evidence="2 3">
    <name type="scientific">Glycomyces harbinensis</name>
    <dbReference type="NCBI Taxonomy" id="58114"/>
    <lineage>
        <taxon>Bacteria</taxon>
        <taxon>Bacillati</taxon>
        <taxon>Actinomycetota</taxon>
        <taxon>Actinomycetes</taxon>
        <taxon>Glycomycetales</taxon>
        <taxon>Glycomycetaceae</taxon>
        <taxon>Glycomyces</taxon>
    </lineage>
</organism>
<evidence type="ECO:0000313" key="3">
    <source>
        <dbReference type="Proteomes" id="UP000198949"/>
    </source>
</evidence>